<accession>A0ABT7BFI9</accession>
<evidence type="ECO:0000313" key="2">
    <source>
        <dbReference type="Proteomes" id="UP001231370"/>
    </source>
</evidence>
<protein>
    <recommendedName>
        <fullName evidence="3">Transposase</fullName>
    </recommendedName>
</protein>
<comment type="caution">
    <text evidence="1">The sequence shown here is derived from an EMBL/GenBank/DDBJ whole genome shotgun (WGS) entry which is preliminary data.</text>
</comment>
<dbReference type="EMBL" id="JAQPOK010000027">
    <property type="protein sequence ID" value="MDJ1177948.1"/>
    <property type="molecule type" value="Genomic_DNA"/>
</dbReference>
<name>A0ABT7BFI9_9CYAN</name>
<organism evidence="1 2">
    <name type="scientific">Roseofilum halophilum BLCC-M91</name>
    <dbReference type="NCBI Taxonomy" id="3022259"/>
    <lineage>
        <taxon>Bacteria</taxon>
        <taxon>Bacillati</taxon>
        <taxon>Cyanobacteriota</taxon>
        <taxon>Cyanophyceae</taxon>
        <taxon>Desertifilales</taxon>
        <taxon>Desertifilaceae</taxon>
        <taxon>Roseofilum</taxon>
        <taxon>Roseofilum halophilum</taxon>
    </lineage>
</organism>
<proteinExistence type="predicted"/>
<evidence type="ECO:0008006" key="3">
    <source>
        <dbReference type="Google" id="ProtNLM"/>
    </source>
</evidence>
<gene>
    <name evidence="1" type="ORF">PJF56_03625</name>
</gene>
<dbReference type="Proteomes" id="UP001231370">
    <property type="component" value="Unassembled WGS sequence"/>
</dbReference>
<sequence length="60" mass="6989">MRQFLEQDILLIDSIQDQYQRRFNRLSDLEQQLLQDMAQFSAPVGLGDLLKGRSLFTQGC</sequence>
<reference evidence="1 2" key="1">
    <citation type="submission" date="2023-01" db="EMBL/GenBank/DDBJ databases">
        <title>Novel diversity within Roseofilum (Cyanobacteria; Desertifilaceae) from marine benthic mats with descriptions of four novel species.</title>
        <authorList>
            <person name="Wang Y."/>
            <person name="Berthold D.E."/>
            <person name="Hu J."/>
            <person name="Lefler F.W."/>
            <person name="Laughinghouse H.D. IV."/>
        </authorList>
    </citation>
    <scope>NUCLEOTIDE SEQUENCE [LARGE SCALE GENOMIC DNA]</scope>
    <source>
        <strain evidence="1 2">BLCC-M91</strain>
    </source>
</reference>
<dbReference type="RefSeq" id="WP_283761276.1">
    <property type="nucleotide sequence ID" value="NZ_JAQPOK010000027.1"/>
</dbReference>
<keyword evidence="2" id="KW-1185">Reference proteome</keyword>
<evidence type="ECO:0000313" key="1">
    <source>
        <dbReference type="EMBL" id="MDJ1177948.1"/>
    </source>
</evidence>